<protein>
    <recommendedName>
        <fullName evidence="11">Carbamoyl phosphate synthase small chain</fullName>
        <ecNumber evidence="11">6.3.5.5</ecNumber>
    </recommendedName>
    <alternativeName>
        <fullName evidence="11">Carbamoyl phosphate synthetase glutamine chain</fullName>
    </alternativeName>
</protein>
<dbReference type="GO" id="GO:0006526">
    <property type="term" value="P:L-arginine biosynthetic process"/>
    <property type="evidence" value="ECO:0007669"/>
    <property type="project" value="UniProtKB-UniRule"/>
</dbReference>
<keyword evidence="5 11" id="KW-0547">Nucleotide-binding</keyword>
<feature type="active site" evidence="11">
    <location>
        <position position="356"/>
    </location>
</feature>
<evidence type="ECO:0000313" key="13">
    <source>
        <dbReference type="EMBL" id="BBO83886.1"/>
    </source>
</evidence>
<dbReference type="CDD" id="cd01744">
    <property type="entry name" value="GATase1_CPSase"/>
    <property type="match status" value="1"/>
</dbReference>
<dbReference type="EMBL" id="AP021876">
    <property type="protein sequence ID" value="BBO83886.1"/>
    <property type="molecule type" value="Genomic_DNA"/>
</dbReference>
<organism evidence="13 14">
    <name type="scientific">Desulfosarcina ovata subsp. sediminis</name>
    <dbReference type="NCBI Taxonomy" id="885957"/>
    <lineage>
        <taxon>Bacteria</taxon>
        <taxon>Pseudomonadati</taxon>
        <taxon>Thermodesulfobacteriota</taxon>
        <taxon>Desulfobacteria</taxon>
        <taxon>Desulfobacterales</taxon>
        <taxon>Desulfosarcinaceae</taxon>
        <taxon>Desulfosarcina</taxon>
    </lineage>
</organism>
<evidence type="ECO:0000313" key="14">
    <source>
        <dbReference type="Proteomes" id="UP000425960"/>
    </source>
</evidence>
<evidence type="ECO:0000256" key="11">
    <source>
        <dbReference type="HAMAP-Rule" id="MF_01209"/>
    </source>
</evidence>
<reference evidence="13 14" key="1">
    <citation type="submission" date="2019-11" db="EMBL/GenBank/DDBJ databases">
        <title>Comparative genomics of hydrocarbon-degrading Desulfosarcina strains.</title>
        <authorList>
            <person name="Watanabe M."/>
            <person name="Kojima H."/>
            <person name="Fukui M."/>
        </authorList>
    </citation>
    <scope>NUCLEOTIDE SEQUENCE [LARGE SCALE GENOMIC DNA]</scope>
    <source>
        <strain evidence="13 14">28bB2T</strain>
    </source>
</reference>
<dbReference type="GO" id="GO:0044205">
    <property type="term" value="P:'de novo' UMP biosynthetic process"/>
    <property type="evidence" value="ECO:0007669"/>
    <property type="project" value="UniProtKB-UniRule"/>
</dbReference>
<dbReference type="SUPFAM" id="SSF52317">
    <property type="entry name" value="Class I glutamine amidotransferase-like"/>
    <property type="match status" value="1"/>
</dbReference>
<gene>
    <name evidence="11 13" type="primary">carA</name>
    <name evidence="13" type="ORF">DSCO28_44520</name>
</gene>
<evidence type="ECO:0000256" key="5">
    <source>
        <dbReference type="ARBA" id="ARBA00022741"/>
    </source>
</evidence>
<accession>A0A5K7ZUI8</accession>
<dbReference type="AlphaFoldDB" id="A0A5K7ZUI8"/>
<dbReference type="InterPro" id="IPR029062">
    <property type="entry name" value="Class_I_gatase-like"/>
</dbReference>
<keyword evidence="11" id="KW-0028">Amino-acid biosynthesis</keyword>
<dbReference type="RefSeq" id="WP_155323993.1">
    <property type="nucleotide sequence ID" value="NZ_AP021876.1"/>
</dbReference>
<keyword evidence="6 11" id="KW-0067">ATP-binding</keyword>
<dbReference type="GO" id="GO:0004088">
    <property type="term" value="F:carbamoyl-phosphate synthase (glutamine-hydrolyzing) activity"/>
    <property type="evidence" value="ECO:0007669"/>
    <property type="project" value="UniProtKB-UniRule"/>
</dbReference>
<sequence length="378" mass="41378">MEARLTLEDGRTFPCRSFTGPGEASGEVVFNTSMTGYQEVLTDPSYSGQMVTMTYPLVGNYGVNPDDVESARIQVAAFLVKEYQPFPSNFRSTQSLADYLKGQGVLGVEGLDTRALTRHIRNGGAMRAIISTQDLDPESLKRRANQIPSMEGMDLAKDVSTRRAYRWADGRPEALNDDARLDATVWRHRGARPSVVAIDFGLKYNIGRCLERAGFEVLVVPATTDAASIMAMAPDGLFLSNGPGDPEPVTYGIETTRELLGRLPIFGICLGNQILGLALGGRTYKLKFGHRGANQPVKNLDTGRVEITSQNHGFAVDMESLGNDIVAVTHINLNDNTVEGIRHRRLPAFAVQYHPEASPGPHDAAYLFDQFRAMMKIA</sequence>
<dbReference type="FunFam" id="3.50.30.20:FF:000001">
    <property type="entry name" value="Carbamoyl-phosphate synthase small chain"/>
    <property type="match status" value="1"/>
</dbReference>
<keyword evidence="8 11" id="KW-0665">Pyrimidine biosynthesis</keyword>
<dbReference type="GO" id="GO:0006207">
    <property type="term" value="P:'de novo' pyrimidine nucleobase biosynthetic process"/>
    <property type="evidence" value="ECO:0007669"/>
    <property type="project" value="InterPro"/>
</dbReference>
<evidence type="ECO:0000256" key="1">
    <source>
        <dbReference type="ARBA" id="ARBA00004812"/>
    </source>
</evidence>
<dbReference type="EC" id="6.3.5.5" evidence="11"/>
<keyword evidence="4 11" id="KW-0436">Ligase</keyword>
<dbReference type="PRINTS" id="PR00099">
    <property type="entry name" value="CPSGATASE"/>
</dbReference>
<feature type="active site" evidence="11">
    <location>
        <position position="354"/>
    </location>
</feature>
<name>A0A5K7ZUI8_9BACT</name>
<evidence type="ECO:0000259" key="12">
    <source>
        <dbReference type="SMART" id="SM01097"/>
    </source>
</evidence>
<dbReference type="InterPro" id="IPR050472">
    <property type="entry name" value="Anth_synth/Amidotransfase"/>
</dbReference>
<feature type="binding site" evidence="11">
    <location>
        <position position="314"/>
    </location>
    <ligand>
        <name>L-glutamine</name>
        <dbReference type="ChEBI" id="CHEBI:58359"/>
    </ligand>
</feature>
<comment type="function">
    <text evidence="11">Small subunit of the glutamine-dependent carbamoyl phosphate synthetase (CPSase). CPSase catalyzes the formation of carbamoyl phosphate from the ammonia moiety of glutamine, carbonate, and phosphate donated by ATP, constituting the first step of 2 biosynthetic pathways, one leading to arginine and/or urea and the other to pyrimidine nucleotides. The small subunit (glutamine amidotransferase) binds and cleaves glutamine to supply the large subunit with the substrate ammonia.</text>
</comment>
<comment type="similarity">
    <text evidence="3 11">Belongs to the CarA family.</text>
</comment>
<dbReference type="KEGG" id="dov:DSCO28_44520"/>
<dbReference type="PRINTS" id="PR00096">
    <property type="entry name" value="GATASE"/>
</dbReference>
<dbReference type="InterPro" id="IPR036480">
    <property type="entry name" value="CarbP_synth_ssu_N_sf"/>
</dbReference>
<dbReference type="SMART" id="SM01097">
    <property type="entry name" value="CPSase_sm_chain"/>
    <property type="match status" value="1"/>
</dbReference>
<feature type="domain" description="Carbamoyl-phosphate synthase small subunit N-terminal" evidence="12">
    <location>
        <begin position="1"/>
        <end position="131"/>
    </location>
</feature>
<dbReference type="PRINTS" id="PR00097">
    <property type="entry name" value="ANTSNTHASEII"/>
</dbReference>
<dbReference type="Gene3D" id="3.40.50.880">
    <property type="match status" value="1"/>
</dbReference>
<dbReference type="PANTHER" id="PTHR43418">
    <property type="entry name" value="MULTIFUNCTIONAL TRYPTOPHAN BIOSYNTHESIS PROTEIN-RELATED"/>
    <property type="match status" value="1"/>
</dbReference>
<dbReference type="InterPro" id="IPR006274">
    <property type="entry name" value="CarbamoylP_synth_ssu"/>
</dbReference>
<keyword evidence="7 11" id="KW-0315">Glutamine amidotransferase</keyword>
<feature type="binding site" evidence="11">
    <location>
        <position position="273"/>
    </location>
    <ligand>
        <name>L-glutamine</name>
        <dbReference type="ChEBI" id="CHEBI:58359"/>
    </ligand>
</feature>
<dbReference type="PROSITE" id="PS51273">
    <property type="entry name" value="GATASE_TYPE_1"/>
    <property type="match status" value="1"/>
</dbReference>
<dbReference type="Pfam" id="PF00988">
    <property type="entry name" value="CPSase_sm_chain"/>
    <property type="match status" value="1"/>
</dbReference>
<proteinExistence type="inferred from homology"/>
<dbReference type="UniPathway" id="UPA00068">
    <property type="reaction ID" value="UER00171"/>
</dbReference>
<dbReference type="SUPFAM" id="SSF52021">
    <property type="entry name" value="Carbamoyl phosphate synthetase, small subunit N-terminal domain"/>
    <property type="match status" value="1"/>
</dbReference>
<dbReference type="InterPro" id="IPR017926">
    <property type="entry name" value="GATASE"/>
</dbReference>
<evidence type="ECO:0000256" key="3">
    <source>
        <dbReference type="ARBA" id="ARBA00007800"/>
    </source>
</evidence>
<dbReference type="InterPro" id="IPR002474">
    <property type="entry name" value="CarbamoylP_synth_ssu_N"/>
</dbReference>
<feature type="binding site" evidence="11">
    <location>
        <position position="244"/>
    </location>
    <ligand>
        <name>L-glutamine</name>
        <dbReference type="ChEBI" id="CHEBI:58359"/>
    </ligand>
</feature>
<feature type="binding site" evidence="11">
    <location>
        <position position="313"/>
    </location>
    <ligand>
        <name>L-glutamine</name>
        <dbReference type="ChEBI" id="CHEBI:58359"/>
    </ligand>
</feature>
<evidence type="ECO:0000256" key="4">
    <source>
        <dbReference type="ARBA" id="ARBA00022598"/>
    </source>
</evidence>
<evidence type="ECO:0000256" key="6">
    <source>
        <dbReference type="ARBA" id="ARBA00022840"/>
    </source>
</evidence>
<keyword evidence="11" id="KW-0055">Arginine biosynthesis</keyword>
<dbReference type="Pfam" id="PF00117">
    <property type="entry name" value="GATase"/>
    <property type="match status" value="1"/>
</dbReference>
<feature type="binding site" evidence="11">
    <location>
        <position position="242"/>
    </location>
    <ligand>
        <name>L-glutamine</name>
        <dbReference type="ChEBI" id="CHEBI:58359"/>
    </ligand>
</feature>
<evidence type="ECO:0000256" key="10">
    <source>
        <dbReference type="ARBA" id="ARBA00049285"/>
    </source>
</evidence>
<comment type="pathway">
    <text evidence="2 11">Amino-acid biosynthesis; L-arginine biosynthesis; carbamoyl phosphate from bicarbonate: step 1/1.</text>
</comment>
<feature type="binding site" evidence="11">
    <location>
        <position position="311"/>
    </location>
    <ligand>
        <name>L-glutamine</name>
        <dbReference type="ChEBI" id="CHEBI:58359"/>
    </ligand>
</feature>
<evidence type="ECO:0000256" key="7">
    <source>
        <dbReference type="ARBA" id="ARBA00022962"/>
    </source>
</evidence>
<dbReference type="NCBIfam" id="NF009475">
    <property type="entry name" value="PRK12838.1"/>
    <property type="match status" value="1"/>
</dbReference>
<comment type="subunit">
    <text evidence="11">Composed of two chains; the small (or glutamine) chain promotes the hydrolysis of glutamine to ammonia, which is used by the large (or ammonia) chain to synthesize carbamoyl phosphate. Tetramer of heterodimers (alpha,beta)4.</text>
</comment>
<comment type="catalytic activity">
    <reaction evidence="9 11">
        <text>hydrogencarbonate + L-glutamine + 2 ATP + H2O = carbamoyl phosphate + L-glutamate + 2 ADP + phosphate + 2 H(+)</text>
        <dbReference type="Rhea" id="RHEA:18633"/>
        <dbReference type="ChEBI" id="CHEBI:15377"/>
        <dbReference type="ChEBI" id="CHEBI:15378"/>
        <dbReference type="ChEBI" id="CHEBI:17544"/>
        <dbReference type="ChEBI" id="CHEBI:29985"/>
        <dbReference type="ChEBI" id="CHEBI:30616"/>
        <dbReference type="ChEBI" id="CHEBI:43474"/>
        <dbReference type="ChEBI" id="CHEBI:58228"/>
        <dbReference type="ChEBI" id="CHEBI:58359"/>
        <dbReference type="ChEBI" id="CHEBI:456216"/>
        <dbReference type="EC" id="6.3.5.5"/>
    </reaction>
</comment>
<evidence type="ECO:0000256" key="9">
    <source>
        <dbReference type="ARBA" id="ARBA00048816"/>
    </source>
</evidence>
<comment type="catalytic activity">
    <reaction evidence="10 11">
        <text>L-glutamine + H2O = L-glutamate + NH4(+)</text>
        <dbReference type="Rhea" id="RHEA:15889"/>
        <dbReference type="ChEBI" id="CHEBI:15377"/>
        <dbReference type="ChEBI" id="CHEBI:28938"/>
        <dbReference type="ChEBI" id="CHEBI:29985"/>
        <dbReference type="ChEBI" id="CHEBI:58359"/>
    </reaction>
</comment>
<feature type="active site" description="Nucleophile" evidence="11">
    <location>
        <position position="269"/>
    </location>
</feature>
<dbReference type="PANTHER" id="PTHR43418:SF7">
    <property type="entry name" value="CARBAMOYL-PHOSPHATE SYNTHASE SMALL CHAIN"/>
    <property type="match status" value="1"/>
</dbReference>
<comment type="pathway">
    <text evidence="1 11">Pyrimidine metabolism; UMP biosynthesis via de novo pathway; (S)-dihydroorotate from bicarbonate: step 1/3.</text>
</comment>
<dbReference type="UniPathway" id="UPA00070">
    <property type="reaction ID" value="UER00115"/>
</dbReference>
<evidence type="ECO:0000256" key="8">
    <source>
        <dbReference type="ARBA" id="ARBA00022975"/>
    </source>
</evidence>
<feature type="region of interest" description="CPSase" evidence="11">
    <location>
        <begin position="1"/>
        <end position="191"/>
    </location>
</feature>
<feature type="binding site" evidence="11">
    <location>
        <position position="270"/>
    </location>
    <ligand>
        <name>L-glutamine</name>
        <dbReference type="ChEBI" id="CHEBI:58359"/>
    </ligand>
</feature>
<dbReference type="GO" id="GO:0004359">
    <property type="term" value="F:glutaminase activity"/>
    <property type="evidence" value="ECO:0007669"/>
    <property type="project" value="RHEA"/>
</dbReference>
<dbReference type="InterPro" id="IPR035686">
    <property type="entry name" value="CPSase_GATase1"/>
</dbReference>
<dbReference type="GO" id="GO:0006541">
    <property type="term" value="P:glutamine metabolic process"/>
    <property type="evidence" value="ECO:0007669"/>
    <property type="project" value="InterPro"/>
</dbReference>
<dbReference type="HAMAP" id="MF_01209">
    <property type="entry name" value="CPSase_S_chain"/>
    <property type="match status" value="1"/>
</dbReference>
<dbReference type="GO" id="GO:0005524">
    <property type="term" value="F:ATP binding"/>
    <property type="evidence" value="ECO:0007669"/>
    <property type="project" value="UniProtKB-UniRule"/>
</dbReference>
<evidence type="ECO:0000256" key="2">
    <source>
        <dbReference type="ARBA" id="ARBA00005077"/>
    </source>
</evidence>
<feature type="binding site" evidence="11">
    <location>
        <position position="45"/>
    </location>
    <ligand>
        <name>L-glutamine</name>
        <dbReference type="ChEBI" id="CHEBI:58359"/>
    </ligand>
</feature>
<dbReference type="NCBIfam" id="TIGR01368">
    <property type="entry name" value="CPSaseIIsmall"/>
    <property type="match status" value="1"/>
</dbReference>
<dbReference type="Gene3D" id="3.50.30.20">
    <property type="entry name" value="Carbamoyl-phosphate synthase small subunit, N-terminal domain"/>
    <property type="match status" value="1"/>
</dbReference>
<dbReference type="Proteomes" id="UP000425960">
    <property type="component" value="Chromosome"/>
</dbReference>